<dbReference type="InterPro" id="IPR026881">
    <property type="entry name" value="WYL_dom"/>
</dbReference>
<feature type="domain" description="WYL" evidence="1">
    <location>
        <begin position="142"/>
        <end position="208"/>
    </location>
</feature>
<dbReference type="Pfam" id="PF13280">
    <property type="entry name" value="WYL"/>
    <property type="match status" value="1"/>
</dbReference>
<name>A0ABS1CEX1_9GAMM</name>
<protein>
    <submittedName>
        <fullName evidence="3">Transcriptional regulator</fullName>
    </submittedName>
</protein>
<gene>
    <name evidence="3" type="ORF">CKO31_06565</name>
</gene>
<dbReference type="RefSeq" id="WP_200235232.1">
    <property type="nucleotide sequence ID" value="NZ_NRRV01000011.1"/>
</dbReference>
<evidence type="ECO:0000259" key="1">
    <source>
        <dbReference type="Pfam" id="PF13280"/>
    </source>
</evidence>
<dbReference type="InterPro" id="IPR057727">
    <property type="entry name" value="WCX_dom"/>
</dbReference>
<dbReference type="PANTHER" id="PTHR34580">
    <property type="match status" value="1"/>
</dbReference>
<dbReference type="InterPro" id="IPR051534">
    <property type="entry name" value="CBASS_pafABC_assoc_protein"/>
</dbReference>
<dbReference type="Proteomes" id="UP000748752">
    <property type="component" value="Unassembled WGS sequence"/>
</dbReference>
<comment type="caution">
    <text evidence="3">The sequence shown here is derived from an EMBL/GenBank/DDBJ whole genome shotgun (WGS) entry which is preliminary data.</text>
</comment>
<accession>A0ABS1CEX1</accession>
<proteinExistence type="predicted"/>
<reference evidence="3 4" key="1">
    <citation type="journal article" date="2020" name="Microorganisms">
        <title>Osmotic Adaptation and Compatible Solute Biosynthesis of Phototrophic Bacteria as Revealed from Genome Analyses.</title>
        <authorList>
            <person name="Imhoff J.F."/>
            <person name="Rahn T."/>
            <person name="Kunzel S."/>
            <person name="Keller A."/>
            <person name="Neulinger S.C."/>
        </authorList>
    </citation>
    <scope>NUCLEOTIDE SEQUENCE [LARGE SCALE GENOMIC DNA]</scope>
    <source>
        <strain evidence="3 4">DSM 6210</strain>
    </source>
</reference>
<organism evidence="3 4">
    <name type="scientific">Thiohalocapsa halophila</name>
    <dbReference type="NCBI Taxonomy" id="69359"/>
    <lineage>
        <taxon>Bacteria</taxon>
        <taxon>Pseudomonadati</taxon>
        <taxon>Pseudomonadota</taxon>
        <taxon>Gammaproteobacteria</taxon>
        <taxon>Chromatiales</taxon>
        <taxon>Chromatiaceae</taxon>
        <taxon>Thiohalocapsa</taxon>
    </lineage>
</organism>
<dbReference type="InterPro" id="IPR036388">
    <property type="entry name" value="WH-like_DNA-bd_sf"/>
</dbReference>
<dbReference type="EMBL" id="NRRV01000011">
    <property type="protein sequence ID" value="MBK1630415.1"/>
    <property type="molecule type" value="Genomic_DNA"/>
</dbReference>
<evidence type="ECO:0000313" key="3">
    <source>
        <dbReference type="EMBL" id="MBK1630415.1"/>
    </source>
</evidence>
<dbReference type="Pfam" id="PF25583">
    <property type="entry name" value="WCX"/>
    <property type="match status" value="1"/>
</dbReference>
<evidence type="ECO:0000259" key="2">
    <source>
        <dbReference type="Pfam" id="PF25583"/>
    </source>
</evidence>
<dbReference type="PROSITE" id="PS52050">
    <property type="entry name" value="WYL"/>
    <property type="match status" value="1"/>
</dbReference>
<feature type="domain" description="WCX" evidence="2">
    <location>
        <begin position="240"/>
        <end position="316"/>
    </location>
</feature>
<evidence type="ECO:0000313" key="4">
    <source>
        <dbReference type="Proteomes" id="UP000748752"/>
    </source>
</evidence>
<dbReference type="Gene3D" id="1.10.10.10">
    <property type="entry name" value="Winged helix-like DNA-binding domain superfamily/Winged helix DNA-binding domain"/>
    <property type="match status" value="1"/>
</dbReference>
<keyword evidence="4" id="KW-1185">Reference proteome</keyword>
<dbReference type="PANTHER" id="PTHR34580:SF3">
    <property type="entry name" value="PROTEIN PAFB"/>
    <property type="match status" value="1"/>
</dbReference>
<sequence>MNRAERIYRIDALLKEKPRSLEQLQAALEASRATVVRDLGYMRELMQAPIEYDRASNGYRYSEDGSRFELPGFWLNESELFALLASGQMLDQMQPGLLAPYIGPLRGRIRTLLAQSGHSAASVADSILLQPMATRTTHPERFGTVAGALLQGHPLAIAYHGRERNVATERVVHPQRLIRYRDNWYLAAHCERAAGLRIFSLDRIERAEPQPGPALRTEPKALDRFLGGSFGIFSGSAHAWAVLRFSPEASRWVADEAWHPDQIGQWQGDPQGGRYELQVPYSDPRELLRDILKFGPDVEVIAPAELRTLVAERLRAGAALYAEDSPLP</sequence>